<proteinExistence type="predicted"/>
<dbReference type="InterPro" id="IPR037401">
    <property type="entry name" value="SnoaL-like"/>
</dbReference>
<sequence length="171" mass="19037">MTFVRRIFTALTLVLTTLIGGLAPAVASEPTTERNRQFIAQAFNQWAQGGRTFFTDVLAPEVIWTIKGTSPSAGTYRGRDDFLKRAVQPFAKRLASPVRPTVADIWAEGDDVVVHWDGIATAADGAPYRNSYVWIMRMHNLRAVEVIAFLDLVPYDDVLRRIQLEAGDGEN</sequence>
<dbReference type="EMBL" id="CP077091">
    <property type="protein sequence ID" value="QXI17951.1"/>
    <property type="molecule type" value="Genomic_DNA"/>
</dbReference>
<reference evidence="3 4" key="2">
    <citation type="journal article" date="2021" name="Microorganisms">
        <title>The Ever-Expanding Pseudomonas Genus: Description of 43 New Species and Partition of the Pseudomonas putida Group.</title>
        <authorList>
            <person name="Girard L."/>
            <person name="Lood C."/>
            <person name="Hofte M."/>
            <person name="Vandamme P."/>
            <person name="Rokni-Zadeh H."/>
            <person name="van Noort V."/>
            <person name="Lavigne R."/>
            <person name="De Mot R."/>
        </authorList>
    </citation>
    <scope>NUCLEOTIDE SEQUENCE [LARGE SCALE GENOMIC DNA]</scope>
    <source>
        <strain evidence="3 4">SWRI65</strain>
    </source>
</reference>
<evidence type="ECO:0000313" key="3">
    <source>
        <dbReference type="EMBL" id="QXI17951.1"/>
    </source>
</evidence>
<feature type="signal peptide" evidence="1">
    <location>
        <begin position="1"/>
        <end position="27"/>
    </location>
</feature>
<dbReference type="PANTHER" id="PTHR41252:SF1">
    <property type="entry name" value="BLR2505 PROTEIN"/>
    <property type="match status" value="1"/>
</dbReference>
<evidence type="ECO:0000313" key="4">
    <source>
        <dbReference type="Proteomes" id="UP000631521"/>
    </source>
</evidence>
<reference evidence="3 4" key="1">
    <citation type="journal article" date="2020" name="Microorganisms">
        <title>Reliable Identification of Environmental Pseudomonas Isolates Using the rpoD Gene.</title>
        <authorList>
            <consortium name="The Broad Institute Genome Sequencing Platform"/>
            <person name="Girard L."/>
            <person name="Lood C."/>
            <person name="Rokni-Zadeh H."/>
            <person name="van Noort V."/>
            <person name="Lavigne R."/>
            <person name="De Mot R."/>
        </authorList>
    </citation>
    <scope>NUCLEOTIDE SEQUENCE [LARGE SCALE GENOMIC DNA]</scope>
    <source>
        <strain evidence="3 4">SWRI65</strain>
    </source>
</reference>
<dbReference type="Pfam" id="PF12680">
    <property type="entry name" value="SnoaL_2"/>
    <property type="match status" value="1"/>
</dbReference>
<dbReference type="Proteomes" id="UP000631521">
    <property type="component" value="Chromosome"/>
</dbReference>
<organism evidence="3 4">
    <name type="scientific">Pseudomonas hamedanensis</name>
    <dbReference type="NCBI Taxonomy" id="2745504"/>
    <lineage>
        <taxon>Bacteria</taxon>
        <taxon>Pseudomonadati</taxon>
        <taxon>Pseudomonadota</taxon>
        <taxon>Gammaproteobacteria</taxon>
        <taxon>Pseudomonadales</taxon>
        <taxon>Pseudomonadaceae</taxon>
        <taxon>Pseudomonas</taxon>
    </lineage>
</organism>
<dbReference type="PANTHER" id="PTHR41252">
    <property type="entry name" value="BLR2505 PROTEIN"/>
    <property type="match status" value="1"/>
</dbReference>
<feature type="chain" id="PRO_5038760604" evidence="1">
    <location>
        <begin position="28"/>
        <end position="171"/>
    </location>
</feature>
<keyword evidence="1" id="KW-0732">Signal</keyword>
<keyword evidence="4" id="KW-1185">Reference proteome</keyword>
<name>A0A9E6P1Y8_9PSED</name>
<dbReference type="Gene3D" id="3.10.450.50">
    <property type="match status" value="1"/>
</dbReference>
<accession>A0A9E6P1Y8</accession>
<dbReference type="AlphaFoldDB" id="A0A9E6P1Y8"/>
<dbReference type="InterPro" id="IPR032710">
    <property type="entry name" value="NTF2-like_dom_sf"/>
</dbReference>
<dbReference type="SUPFAM" id="SSF54427">
    <property type="entry name" value="NTF2-like"/>
    <property type="match status" value="1"/>
</dbReference>
<dbReference type="KEGG" id="phv:HU739_002835"/>
<feature type="domain" description="SnoaL-like" evidence="2">
    <location>
        <begin position="41"/>
        <end position="145"/>
    </location>
</feature>
<protein>
    <submittedName>
        <fullName evidence="3">Nuclear transport factor 2 family protein</fullName>
    </submittedName>
</protein>
<evidence type="ECO:0000256" key="1">
    <source>
        <dbReference type="SAM" id="SignalP"/>
    </source>
</evidence>
<dbReference type="RefSeq" id="WP_186546471.1">
    <property type="nucleotide sequence ID" value="NZ_CP077091.1"/>
</dbReference>
<evidence type="ECO:0000259" key="2">
    <source>
        <dbReference type="Pfam" id="PF12680"/>
    </source>
</evidence>
<gene>
    <name evidence="3" type="ORF">HU739_002835</name>
</gene>